<evidence type="ECO:0000256" key="2">
    <source>
        <dbReference type="ARBA" id="ARBA00022723"/>
    </source>
</evidence>
<keyword evidence="4" id="KW-0560">Oxidoreductase</keyword>
<dbReference type="PANTHER" id="PTHR12918">
    <property type="entry name" value="CYSTEINE DIOXYGENASE"/>
    <property type="match status" value="1"/>
</dbReference>
<dbReference type="InterPro" id="IPR014710">
    <property type="entry name" value="RmlC-like_jellyroll"/>
</dbReference>
<evidence type="ECO:0000256" key="3">
    <source>
        <dbReference type="ARBA" id="ARBA00022964"/>
    </source>
</evidence>
<protein>
    <submittedName>
        <fullName evidence="8">Cysteine dioxygenase</fullName>
    </submittedName>
</protein>
<reference evidence="8 9" key="1">
    <citation type="submission" date="2019-03" db="EMBL/GenBank/DDBJ databases">
        <title>Paraburkholderia sp. 7MH5, isolated from subtropical forest soil.</title>
        <authorList>
            <person name="Gao Z.-H."/>
            <person name="Qiu L.-H."/>
        </authorList>
    </citation>
    <scope>NUCLEOTIDE SEQUENCE [LARGE SCALE GENOMIC DNA]</scope>
    <source>
        <strain evidence="8 9">7MH5</strain>
    </source>
</reference>
<evidence type="ECO:0000313" key="8">
    <source>
        <dbReference type="EMBL" id="QBR01493.1"/>
    </source>
</evidence>
<dbReference type="GO" id="GO:0016702">
    <property type="term" value="F:oxidoreductase activity, acting on single donors with incorporation of molecular oxygen, incorporation of two atoms of oxygen"/>
    <property type="evidence" value="ECO:0007669"/>
    <property type="project" value="InterPro"/>
</dbReference>
<proteinExistence type="inferred from homology"/>
<dbReference type="AlphaFoldDB" id="A0A4V1B045"/>
<evidence type="ECO:0000256" key="1">
    <source>
        <dbReference type="ARBA" id="ARBA00006622"/>
    </source>
</evidence>
<sequence>MTASQRRGSRCWRPGVAGRPQTGRRHELSTTSHVLESFFNQATAQSHLQSTPADCVLALAPLMLDLLDNADTFLQPHHYRSSDVSYTRNLIYEAPDKGLSLYSLVWLPGQWTPVHDHGSWGVVGVLEGVLEERSYVRLSPDRGSDEEIDLVRGGIVLLRRGSVTSFVPNPDHIHVTGVPKERARAVSLHIYGRTMNDFNVYDVEARTRRRITVAHNES</sequence>
<accession>A0A4V1B045</accession>
<dbReference type="CDD" id="cd10548">
    <property type="entry name" value="cupin_CDO"/>
    <property type="match status" value="1"/>
</dbReference>
<feature type="binding site" evidence="6">
    <location>
        <position position="115"/>
    </location>
    <ligand>
        <name>Fe cation</name>
        <dbReference type="ChEBI" id="CHEBI:24875"/>
        <note>catalytic</note>
    </ligand>
</feature>
<dbReference type="PANTHER" id="PTHR12918:SF1">
    <property type="entry name" value="CYSTEINE DIOXYGENASE TYPE 1"/>
    <property type="match status" value="1"/>
</dbReference>
<dbReference type="OrthoDB" id="7059163at2"/>
<feature type="binding site" evidence="6">
    <location>
        <position position="117"/>
    </location>
    <ligand>
        <name>Fe cation</name>
        <dbReference type="ChEBI" id="CHEBI:24875"/>
        <note>catalytic</note>
    </ligand>
</feature>
<keyword evidence="9" id="KW-1185">Reference proteome</keyword>
<keyword evidence="3 8" id="KW-0223">Dioxygenase</keyword>
<dbReference type="KEGG" id="ppai:E1956_30370"/>
<dbReference type="Gene3D" id="2.60.120.10">
    <property type="entry name" value="Jelly Rolls"/>
    <property type="match status" value="1"/>
</dbReference>
<keyword evidence="2 6" id="KW-0479">Metal-binding</keyword>
<gene>
    <name evidence="8" type="ORF">E1956_30370</name>
</gene>
<evidence type="ECO:0000313" key="9">
    <source>
        <dbReference type="Proteomes" id="UP000295727"/>
    </source>
</evidence>
<dbReference type="Pfam" id="PF05995">
    <property type="entry name" value="CDO_I"/>
    <property type="match status" value="1"/>
</dbReference>
<evidence type="ECO:0000256" key="6">
    <source>
        <dbReference type="PIRSR" id="PIRSR610300-51"/>
    </source>
</evidence>
<organism evidence="8 9">
    <name type="scientific">Paraburkholderia pallida</name>
    <dbReference type="NCBI Taxonomy" id="2547399"/>
    <lineage>
        <taxon>Bacteria</taxon>
        <taxon>Pseudomonadati</taxon>
        <taxon>Pseudomonadota</taxon>
        <taxon>Betaproteobacteria</taxon>
        <taxon>Burkholderiales</taxon>
        <taxon>Burkholderiaceae</taxon>
        <taxon>Paraburkholderia</taxon>
    </lineage>
</organism>
<dbReference type="SUPFAM" id="SSF51182">
    <property type="entry name" value="RmlC-like cupins"/>
    <property type="match status" value="1"/>
</dbReference>
<name>A0A4V1B045_9BURK</name>
<dbReference type="GO" id="GO:0008198">
    <property type="term" value="F:ferrous iron binding"/>
    <property type="evidence" value="ECO:0007669"/>
    <property type="project" value="TreeGrafter"/>
</dbReference>
<feature type="binding site" evidence="6">
    <location>
        <position position="174"/>
    </location>
    <ligand>
        <name>Fe cation</name>
        <dbReference type="ChEBI" id="CHEBI:24875"/>
        <note>catalytic</note>
    </ligand>
</feature>
<evidence type="ECO:0000256" key="7">
    <source>
        <dbReference type="SAM" id="MobiDB-lite"/>
    </source>
</evidence>
<dbReference type="InterPro" id="IPR011051">
    <property type="entry name" value="RmlC_Cupin_sf"/>
</dbReference>
<evidence type="ECO:0000256" key="5">
    <source>
        <dbReference type="ARBA" id="ARBA00023004"/>
    </source>
</evidence>
<feature type="region of interest" description="Disordered" evidence="7">
    <location>
        <begin position="1"/>
        <end position="26"/>
    </location>
</feature>
<dbReference type="Proteomes" id="UP000295727">
    <property type="component" value="Chromosome 3"/>
</dbReference>
<comment type="similarity">
    <text evidence="1">Belongs to the cysteine dioxygenase family.</text>
</comment>
<keyword evidence="5 6" id="KW-0408">Iron</keyword>
<dbReference type="InterPro" id="IPR010300">
    <property type="entry name" value="CDO_1"/>
</dbReference>
<evidence type="ECO:0000256" key="4">
    <source>
        <dbReference type="ARBA" id="ARBA00023002"/>
    </source>
</evidence>
<dbReference type="EMBL" id="CP038150">
    <property type="protein sequence ID" value="QBR01493.1"/>
    <property type="molecule type" value="Genomic_DNA"/>
</dbReference>